<proteinExistence type="predicted"/>
<dbReference type="AlphaFoldDB" id="A0A8H7WGV6"/>
<protein>
    <recommendedName>
        <fullName evidence="5">ABC-type Fe3+ transport system</fullName>
    </recommendedName>
</protein>
<dbReference type="PANTHER" id="PTHR30006:SF2">
    <property type="entry name" value="ABC TRANSPORTER SUBSTRATE-BINDING PROTEIN"/>
    <property type="match status" value="1"/>
</dbReference>
<dbReference type="EMBL" id="JAFJYH010000019">
    <property type="protein sequence ID" value="KAG4424570.1"/>
    <property type="molecule type" value="Genomic_DNA"/>
</dbReference>
<evidence type="ECO:0008006" key="5">
    <source>
        <dbReference type="Google" id="ProtNLM"/>
    </source>
</evidence>
<name>A0A8H7WGV6_9HELO</name>
<sequence>MSLFKVLTIAASFGSIAAAFDPQFGFRNNVEIETRSLDEIHQAALKEGGTVTLWHGGDEPTQQAFLKTAFEARFPGMTLNVTVDLSKYHDVNLEQQLANDNVYVDSIILQTLHDFPRWKSQGVLLPYKPAGFDNLYADFQDPDGTFAGLFTIAWSLTWNTLFLRGTPPKEYTDFLKPEFKDKLVLTYPNDDDAVLYQFDLILKRYGYVWFEALLAQNPRWVRGTATPGTLLRASNGTYLATFTGAGRPSVNGTLTSQYPSEGEFVIWPQTGAILKDAPHPESAKLLHSFIISKEHQTARGGWSTRKDVPAADGLPALMDLFPTNPTKFSEWMSDRAAVERLRFFFESRIGSAQGLSPLIDGI</sequence>
<keyword evidence="4" id="KW-1185">Reference proteome</keyword>
<comment type="caution">
    <text evidence="3">The sequence shown here is derived from an EMBL/GenBank/DDBJ whole genome shotgun (WGS) entry which is preliminary data.</text>
</comment>
<evidence type="ECO:0000256" key="2">
    <source>
        <dbReference type="SAM" id="SignalP"/>
    </source>
</evidence>
<feature type="signal peptide" evidence="2">
    <location>
        <begin position="1"/>
        <end position="19"/>
    </location>
</feature>
<dbReference type="OrthoDB" id="124329at2759"/>
<evidence type="ECO:0000313" key="3">
    <source>
        <dbReference type="EMBL" id="KAG4424570.1"/>
    </source>
</evidence>
<dbReference type="Gene3D" id="3.40.190.10">
    <property type="entry name" value="Periplasmic binding protein-like II"/>
    <property type="match status" value="2"/>
</dbReference>
<dbReference type="SUPFAM" id="SSF53850">
    <property type="entry name" value="Periplasmic binding protein-like II"/>
    <property type="match status" value="1"/>
</dbReference>
<feature type="chain" id="PRO_5034740321" description="ABC-type Fe3+ transport system" evidence="2">
    <location>
        <begin position="20"/>
        <end position="362"/>
    </location>
</feature>
<evidence type="ECO:0000256" key="1">
    <source>
        <dbReference type="ARBA" id="ARBA00022729"/>
    </source>
</evidence>
<keyword evidence="1 2" id="KW-0732">Signal</keyword>
<gene>
    <name evidence="3" type="ORF">IFR04_002280</name>
</gene>
<dbReference type="Pfam" id="PF13343">
    <property type="entry name" value="SBP_bac_6"/>
    <property type="match status" value="1"/>
</dbReference>
<dbReference type="Proteomes" id="UP000664132">
    <property type="component" value="Unassembled WGS sequence"/>
</dbReference>
<reference evidence="3" key="1">
    <citation type="submission" date="2021-02" db="EMBL/GenBank/DDBJ databases">
        <title>Genome sequence Cadophora malorum strain M34.</title>
        <authorList>
            <person name="Stefanovic E."/>
            <person name="Vu D."/>
            <person name="Scully C."/>
            <person name="Dijksterhuis J."/>
            <person name="Roader J."/>
            <person name="Houbraken J."/>
        </authorList>
    </citation>
    <scope>NUCLEOTIDE SEQUENCE</scope>
    <source>
        <strain evidence="3">M34</strain>
    </source>
</reference>
<accession>A0A8H7WGV6</accession>
<evidence type="ECO:0000313" key="4">
    <source>
        <dbReference type="Proteomes" id="UP000664132"/>
    </source>
</evidence>
<dbReference type="PANTHER" id="PTHR30006">
    <property type="entry name" value="THIAMINE-BINDING PERIPLASMIC PROTEIN-RELATED"/>
    <property type="match status" value="1"/>
</dbReference>
<organism evidence="3 4">
    <name type="scientific">Cadophora malorum</name>
    <dbReference type="NCBI Taxonomy" id="108018"/>
    <lineage>
        <taxon>Eukaryota</taxon>
        <taxon>Fungi</taxon>
        <taxon>Dikarya</taxon>
        <taxon>Ascomycota</taxon>
        <taxon>Pezizomycotina</taxon>
        <taxon>Leotiomycetes</taxon>
        <taxon>Helotiales</taxon>
        <taxon>Ploettnerulaceae</taxon>
        <taxon>Cadophora</taxon>
    </lineage>
</organism>